<dbReference type="KEGG" id="sesp:BN6_44340"/>
<evidence type="ECO:0000313" key="8">
    <source>
        <dbReference type="EMBL" id="CCH31715.1"/>
    </source>
</evidence>
<dbReference type="PRINTS" id="PR00038">
    <property type="entry name" value="HTHLUXR"/>
</dbReference>
<feature type="domain" description="HTH luxR-type" evidence="6">
    <location>
        <begin position="117"/>
        <end position="187"/>
    </location>
</feature>
<keyword evidence="1 5" id="KW-0597">Phosphoprotein</keyword>
<evidence type="ECO:0000256" key="3">
    <source>
        <dbReference type="ARBA" id="ARBA00023125"/>
    </source>
</evidence>
<dbReference type="PROSITE" id="PS50043">
    <property type="entry name" value="HTH_LUXR_2"/>
    <property type="match status" value="1"/>
</dbReference>
<dbReference type="InterPro" id="IPR000792">
    <property type="entry name" value="Tscrpt_reg_LuxR_C"/>
</dbReference>
<keyword evidence="3" id="KW-0238">DNA-binding</keyword>
<sequence>MTGTAETADDFLDALAGGLPDVAVVDVRLPPTYRDEGLRAAVEARRRHPGLPVLVLSAHVEHSYALELLSGGGKVGYLLKERVGRVAKFLDALHRVVGGGTAIDSEVIAQLLTRRQRGTELKRLSNREREVLALMAEGQDNTEIAGSLAVSDTAVAKHIRNVFAKLDLQQSEGGHRRVPAVLAYLQGAPR</sequence>
<dbReference type="SMART" id="SM00421">
    <property type="entry name" value="HTH_LUXR"/>
    <property type="match status" value="1"/>
</dbReference>
<evidence type="ECO:0000256" key="5">
    <source>
        <dbReference type="PROSITE-ProRule" id="PRU00169"/>
    </source>
</evidence>
<evidence type="ECO:0000313" key="9">
    <source>
        <dbReference type="Proteomes" id="UP000006281"/>
    </source>
</evidence>
<dbReference type="InterPro" id="IPR058245">
    <property type="entry name" value="NreC/VraR/RcsB-like_REC"/>
</dbReference>
<keyword evidence="9" id="KW-1185">Reference proteome</keyword>
<dbReference type="PANTHER" id="PTHR43214:SF24">
    <property type="entry name" value="TRANSCRIPTIONAL REGULATORY PROTEIN NARL-RELATED"/>
    <property type="match status" value="1"/>
</dbReference>
<protein>
    <submittedName>
        <fullName evidence="8">Two-component system, response regulator of the LuxR family</fullName>
    </submittedName>
</protein>
<dbReference type="PATRIC" id="fig|1179773.3.peg.4442"/>
<dbReference type="CDD" id="cd17535">
    <property type="entry name" value="REC_NarL-like"/>
    <property type="match status" value="1"/>
</dbReference>
<dbReference type="CDD" id="cd06170">
    <property type="entry name" value="LuxR_C_like"/>
    <property type="match status" value="1"/>
</dbReference>
<dbReference type="InterPro" id="IPR001789">
    <property type="entry name" value="Sig_transdc_resp-reg_receiver"/>
</dbReference>
<dbReference type="InterPro" id="IPR011006">
    <property type="entry name" value="CheY-like_superfamily"/>
</dbReference>
<keyword evidence="2" id="KW-0805">Transcription regulation</keyword>
<dbReference type="STRING" id="1179773.BN6_44340"/>
<feature type="domain" description="Response regulatory" evidence="7">
    <location>
        <begin position="1"/>
        <end position="95"/>
    </location>
</feature>
<dbReference type="eggNOG" id="COG2197">
    <property type="taxonomic scope" value="Bacteria"/>
</dbReference>
<evidence type="ECO:0000256" key="2">
    <source>
        <dbReference type="ARBA" id="ARBA00023015"/>
    </source>
</evidence>
<accession>K0JV28</accession>
<keyword evidence="4" id="KW-0804">Transcription</keyword>
<proteinExistence type="predicted"/>
<reference evidence="8 9" key="1">
    <citation type="journal article" date="2012" name="BMC Genomics">
        <title>Complete genome sequence of Saccharothrix espanaensis DSM 44229T and comparison to the other completely sequenced Pseudonocardiaceae.</title>
        <authorList>
            <person name="Strobel T."/>
            <person name="Al-Dilaimi A."/>
            <person name="Blom J."/>
            <person name="Gessner A."/>
            <person name="Kalinowski J."/>
            <person name="Luzhetska M."/>
            <person name="Puhler A."/>
            <person name="Szczepanowski R."/>
            <person name="Bechthold A."/>
            <person name="Ruckert C."/>
        </authorList>
    </citation>
    <scope>NUCLEOTIDE SEQUENCE [LARGE SCALE GENOMIC DNA]</scope>
    <source>
        <strain evidence="9">ATCC 51144 / DSM 44229 / JCM 9112 / NBRC 15066 / NRRL 15764</strain>
    </source>
</reference>
<name>K0JV28_SACES</name>
<evidence type="ECO:0000256" key="1">
    <source>
        <dbReference type="ARBA" id="ARBA00022553"/>
    </source>
</evidence>
<dbReference type="PANTHER" id="PTHR43214">
    <property type="entry name" value="TWO-COMPONENT RESPONSE REGULATOR"/>
    <property type="match status" value="1"/>
</dbReference>
<dbReference type="Proteomes" id="UP000006281">
    <property type="component" value="Chromosome"/>
</dbReference>
<dbReference type="EMBL" id="HE804045">
    <property type="protein sequence ID" value="CCH31715.1"/>
    <property type="molecule type" value="Genomic_DNA"/>
</dbReference>
<dbReference type="SUPFAM" id="SSF46894">
    <property type="entry name" value="C-terminal effector domain of the bipartite response regulators"/>
    <property type="match status" value="1"/>
</dbReference>
<dbReference type="InterPro" id="IPR039420">
    <property type="entry name" value="WalR-like"/>
</dbReference>
<dbReference type="GO" id="GO:0003677">
    <property type="term" value="F:DNA binding"/>
    <property type="evidence" value="ECO:0007669"/>
    <property type="project" value="UniProtKB-KW"/>
</dbReference>
<gene>
    <name evidence="8" type="ordered locus">BN6_44340</name>
</gene>
<evidence type="ECO:0000259" key="7">
    <source>
        <dbReference type="PROSITE" id="PS50110"/>
    </source>
</evidence>
<evidence type="ECO:0000256" key="4">
    <source>
        <dbReference type="ARBA" id="ARBA00023163"/>
    </source>
</evidence>
<dbReference type="HOGENOM" id="CLU_000445_90_0_11"/>
<feature type="modified residue" description="4-aspartylphosphate" evidence="5">
    <location>
        <position position="26"/>
    </location>
</feature>
<dbReference type="AlphaFoldDB" id="K0JV28"/>
<dbReference type="Pfam" id="PF00072">
    <property type="entry name" value="Response_reg"/>
    <property type="match status" value="1"/>
</dbReference>
<organism evidence="8 9">
    <name type="scientific">Saccharothrix espanaensis (strain ATCC 51144 / DSM 44229 / JCM 9112 / NBRC 15066 / NRRL 15764)</name>
    <dbReference type="NCBI Taxonomy" id="1179773"/>
    <lineage>
        <taxon>Bacteria</taxon>
        <taxon>Bacillati</taxon>
        <taxon>Actinomycetota</taxon>
        <taxon>Actinomycetes</taxon>
        <taxon>Pseudonocardiales</taxon>
        <taxon>Pseudonocardiaceae</taxon>
        <taxon>Saccharothrix</taxon>
    </lineage>
</organism>
<dbReference type="Pfam" id="PF00196">
    <property type="entry name" value="GerE"/>
    <property type="match status" value="1"/>
</dbReference>
<evidence type="ECO:0000259" key="6">
    <source>
        <dbReference type="PROSITE" id="PS50043"/>
    </source>
</evidence>
<dbReference type="GO" id="GO:0000160">
    <property type="term" value="P:phosphorelay signal transduction system"/>
    <property type="evidence" value="ECO:0007669"/>
    <property type="project" value="InterPro"/>
</dbReference>
<dbReference type="InterPro" id="IPR016032">
    <property type="entry name" value="Sig_transdc_resp-reg_C-effctor"/>
</dbReference>
<dbReference type="SUPFAM" id="SSF52172">
    <property type="entry name" value="CheY-like"/>
    <property type="match status" value="1"/>
</dbReference>
<dbReference type="PROSITE" id="PS50110">
    <property type="entry name" value="RESPONSE_REGULATORY"/>
    <property type="match status" value="1"/>
</dbReference>
<dbReference type="GO" id="GO:0006355">
    <property type="term" value="P:regulation of DNA-templated transcription"/>
    <property type="evidence" value="ECO:0007669"/>
    <property type="project" value="InterPro"/>
</dbReference>
<dbReference type="Gene3D" id="3.40.50.2300">
    <property type="match status" value="1"/>
</dbReference>